<evidence type="ECO:0000259" key="2">
    <source>
        <dbReference type="Pfam" id="PF03781"/>
    </source>
</evidence>
<dbReference type="EMBL" id="VOQS01000005">
    <property type="protein sequence ID" value="TXC79834.1"/>
    <property type="molecule type" value="Genomic_DNA"/>
</dbReference>
<accession>A0A5C6V4L8</accession>
<feature type="region of interest" description="Disordered" evidence="1">
    <location>
        <begin position="305"/>
        <end position="325"/>
    </location>
</feature>
<dbReference type="InterPro" id="IPR051043">
    <property type="entry name" value="Sulfatase_Mod_Factor_Kinase"/>
</dbReference>
<protein>
    <submittedName>
        <fullName evidence="3">Formylglycine-generating enzyme family protein</fullName>
    </submittedName>
</protein>
<dbReference type="AlphaFoldDB" id="A0A5C6V4L8"/>
<dbReference type="SUPFAM" id="SSF56436">
    <property type="entry name" value="C-type lectin-like"/>
    <property type="match status" value="1"/>
</dbReference>
<sequence>MNGKAFGRRRLLLGAMSAGALIATAGVWSYSASRRSGIVTGDGENGPRGMAWVPEGTFLMGSTSRRALPNEGPAHSVGLTGFWMSQYDVTNAEFAAFVKATGYRTTAEQVPRWDDLALQLPPGTPKPPDSELVPGALVFVGTDEPVPLEDFSRWWQFVPGADWRHPLGPDSSIAGKERHPVVQVSHQDALAYASWAGGHLPTESQWEYAARGGIEQADFVWGDEPPLQAGPRANVWRDDITRFPVVPHTSEKVAVGTMPVGSFPANGYGLYDMAGNVWQWTADWYRADAFAQLAARASGKTIVDPAGPSDSYDPDEPGVPLNAPKRVTRGGSFLCSETYCQSYRTSARRGTDPMNSMSHLGFRIVMTEPEWDGHKRT</sequence>
<dbReference type="PANTHER" id="PTHR23150:SF19">
    <property type="entry name" value="FORMYLGLYCINE-GENERATING ENZYME"/>
    <property type="match status" value="1"/>
</dbReference>
<proteinExistence type="predicted"/>
<gene>
    <name evidence="3" type="ORF">FRZ40_36550</name>
</gene>
<dbReference type="InterPro" id="IPR016187">
    <property type="entry name" value="CTDL_fold"/>
</dbReference>
<evidence type="ECO:0000313" key="3">
    <source>
        <dbReference type="EMBL" id="TXC79834.1"/>
    </source>
</evidence>
<dbReference type="PANTHER" id="PTHR23150">
    <property type="entry name" value="SULFATASE MODIFYING FACTOR 1, 2"/>
    <property type="match status" value="1"/>
</dbReference>
<evidence type="ECO:0000256" key="1">
    <source>
        <dbReference type="SAM" id="MobiDB-lite"/>
    </source>
</evidence>
<evidence type="ECO:0000313" key="4">
    <source>
        <dbReference type="Proteomes" id="UP000321776"/>
    </source>
</evidence>
<name>A0A5C6V4L8_9BURK</name>
<reference evidence="3 4" key="1">
    <citation type="journal article" date="2018" name="Int. J. Syst. Evol. Microbiol.">
        <title>Paraburkholderia azotifigens sp. nov., a nitrogen-fixing bacterium isolated from paddy soil.</title>
        <authorList>
            <person name="Choi G.M."/>
            <person name="Im W.T."/>
        </authorList>
    </citation>
    <scope>NUCLEOTIDE SEQUENCE [LARGE SCALE GENOMIC DNA]</scope>
    <source>
        <strain evidence="3 4">NF 2-5-3</strain>
    </source>
</reference>
<dbReference type="GO" id="GO:0120147">
    <property type="term" value="F:formylglycine-generating oxidase activity"/>
    <property type="evidence" value="ECO:0007669"/>
    <property type="project" value="TreeGrafter"/>
</dbReference>
<dbReference type="RefSeq" id="WP_147237431.1">
    <property type="nucleotide sequence ID" value="NZ_JAZHFZ010000006.1"/>
</dbReference>
<dbReference type="Proteomes" id="UP000321776">
    <property type="component" value="Unassembled WGS sequence"/>
</dbReference>
<dbReference type="Pfam" id="PF03781">
    <property type="entry name" value="FGE-sulfatase"/>
    <property type="match status" value="1"/>
</dbReference>
<comment type="caution">
    <text evidence="3">The sequence shown here is derived from an EMBL/GenBank/DDBJ whole genome shotgun (WGS) entry which is preliminary data.</text>
</comment>
<dbReference type="InterPro" id="IPR005532">
    <property type="entry name" value="SUMF_dom"/>
</dbReference>
<dbReference type="InterPro" id="IPR042095">
    <property type="entry name" value="SUMF_sf"/>
</dbReference>
<organism evidence="3 4">
    <name type="scientific">Paraburkholderia azotifigens</name>
    <dbReference type="NCBI Taxonomy" id="2057004"/>
    <lineage>
        <taxon>Bacteria</taxon>
        <taxon>Pseudomonadati</taxon>
        <taxon>Pseudomonadota</taxon>
        <taxon>Betaproteobacteria</taxon>
        <taxon>Burkholderiales</taxon>
        <taxon>Burkholderiaceae</taxon>
        <taxon>Paraburkholderia</taxon>
    </lineage>
</organism>
<feature type="domain" description="Sulfatase-modifying factor enzyme-like" evidence="2">
    <location>
        <begin position="49"/>
        <end position="365"/>
    </location>
</feature>
<dbReference type="Gene3D" id="3.90.1580.10">
    <property type="entry name" value="paralog of FGE (formylglycine-generating enzyme)"/>
    <property type="match status" value="1"/>
</dbReference>